<comment type="caution">
    <text evidence="2">The sequence shown here is derived from an EMBL/GenBank/DDBJ whole genome shotgun (WGS) entry which is preliminary data.</text>
</comment>
<keyword evidence="1" id="KW-0808">Transferase</keyword>
<dbReference type="Pfam" id="PF13469">
    <property type="entry name" value="Sulfotransfer_3"/>
    <property type="match status" value="1"/>
</dbReference>
<dbReference type="PANTHER" id="PTHR12788">
    <property type="entry name" value="PROTEIN-TYROSINE SULFOTRANSFERASE 2"/>
    <property type="match status" value="1"/>
</dbReference>
<evidence type="ECO:0000256" key="1">
    <source>
        <dbReference type="ARBA" id="ARBA00022679"/>
    </source>
</evidence>
<dbReference type="EMBL" id="JAGGJA010000006">
    <property type="protein sequence ID" value="MCW9707363.1"/>
    <property type="molecule type" value="Genomic_DNA"/>
</dbReference>
<organism evidence="2 3">
    <name type="scientific">Fodinibius salsisoli</name>
    <dbReference type="NCBI Taxonomy" id="2820877"/>
    <lineage>
        <taxon>Bacteria</taxon>
        <taxon>Pseudomonadati</taxon>
        <taxon>Balneolota</taxon>
        <taxon>Balneolia</taxon>
        <taxon>Balneolales</taxon>
        <taxon>Balneolaceae</taxon>
        <taxon>Fodinibius</taxon>
    </lineage>
</organism>
<keyword evidence="3" id="KW-1185">Reference proteome</keyword>
<reference evidence="2 3" key="1">
    <citation type="submission" date="2021-03" db="EMBL/GenBank/DDBJ databases">
        <title>Aliifodinibius sp. nov., a new bacterium isolated from saline soil.</title>
        <authorList>
            <person name="Galisteo C."/>
            <person name="De La Haba R."/>
            <person name="Sanchez-Porro C."/>
            <person name="Ventosa A."/>
        </authorList>
    </citation>
    <scope>NUCLEOTIDE SEQUENCE [LARGE SCALE GENOMIC DNA]</scope>
    <source>
        <strain evidence="2 3">1BSP15-2V2</strain>
    </source>
</reference>
<evidence type="ECO:0000313" key="3">
    <source>
        <dbReference type="Proteomes" id="UP001207918"/>
    </source>
</evidence>
<dbReference type="RefSeq" id="WP_265766136.1">
    <property type="nucleotide sequence ID" value="NZ_JAGGJA010000006.1"/>
</dbReference>
<accession>A0ABT3PNC6</accession>
<protein>
    <submittedName>
        <fullName evidence="2">Sulfotransferase</fullName>
    </submittedName>
</protein>
<dbReference type="Proteomes" id="UP001207918">
    <property type="component" value="Unassembled WGS sequence"/>
</dbReference>
<dbReference type="InterPro" id="IPR027417">
    <property type="entry name" value="P-loop_NTPase"/>
</dbReference>
<dbReference type="Gene3D" id="3.40.50.300">
    <property type="entry name" value="P-loop containing nucleotide triphosphate hydrolases"/>
    <property type="match status" value="1"/>
</dbReference>
<dbReference type="InterPro" id="IPR026634">
    <property type="entry name" value="TPST-like"/>
</dbReference>
<gene>
    <name evidence="2" type="ORF">J6I44_10875</name>
</gene>
<dbReference type="PANTHER" id="PTHR12788:SF10">
    <property type="entry name" value="PROTEIN-TYROSINE SULFOTRANSFERASE"/>
    <property type="match status" value="1"/>
</dbReference>
<name>A0ABT3PNC6_9BACT</name>
<proteinExistence type="predicted"/>
<sequence length="285" mass="33067">MDTKRAFIVGCPRSGTTLLQSMIASHPRVISFPETHFFSSTLPINTFLRRLKLHGKRSRKIVDQFLRQNGYSNLHPFEKVSPYKLFSCKEWCQLLLKVIDQMTVHDAKGLGGDEPIIGLEKTPRHVHYISSIEQTDTSNKFIHILRNGSDVVASLHLATKQYPEHWGGERSIKKCISWWNKSIEQSLQYQHQSNHFFVVYEQLIASPERVLEALCCFLKLDYKQSMTQNFHQVAGSLTQKEEAWKDQNTRQSLDKSNKLTEHFDASTVAYIRAETKEINLKQFFH</sequence>
<dbReference type="SUPFAM" id="SSF52540">
    <property type="entry name" value="P-loop containing nucleoside triphosphate hydrolases"/>
    <property type="match status" value="1"/>
</dbReference>
<evidence type="ECO:0000313" key="2">
    <source>
        <dbReference type="EMBL" id="MCW9707363.1"/>
    </source>
</evidence>